<feature type="domain" description="Aminotransferase class V" evidence="10">
    <location>
        <begin position="34"/>
        <end position="328"/>
    </location>
</feature>
<dbReference type="Proteomes" id="UP000261111">
    <property type="component" value="Unassembled WGS sequence"/>
</dbReference>
<proteinExistence type="inferred from homology"/>
<dbReference type="GO" id="GO:0019700">
    <property type="term" value="P:organic phosphonate catabolic process"/>
    <property type="evidence" value="ECO:0007669"/>
    <property type="project" value="UniProtKB-UniRule"/>
</dbReference>
<dbReference type="InterPro" id="IPR015421">
    <property type="entry name" value="PyrdxlP-dep_Trfase_major"/>
</dbReference>
<dbReference type="Pfam" id="PF00266">
    <property type="entry name" value="Aminotran_5"/>
    <property type="match status" value="1"/>
</dbReference>
<organism evidence="11 12">
    <name type="scientific">Hungatella hathewayi</name>
    <dbReference type="NCBI Taxonomy" id="154046"/>
    <lineage>
        <taxon>Bacteria</taxon>
        <taxon>Bacillati</taxon>
        <taxon>Bacillota</taxon>
        <taxon>Clostridia</taxon>
        <taxon>Lachnospirales</taxon>
        <taxon>Lachnospiraceae</taxon>
        <taxon>Hungatella</taxon>
    </lineage>
</organism>
<evidence type="ECO:0000256" key="1">
    <source>
        <dbReference type="ARBA" id="ARBA00001933"/>
    </source>
</evidence>
<dbReference type="InterPro" id="IPR000192">
    <property type="entry name" value="Aminotrans_V_dom"/>
</dbReference>
<evidence type="ECO:0000256" key="8">
    <source>
        <dbReference type="PIRSR" id="PIRSR000524-1"/>
    </source>
</evidence>
<dbReference type="NCBIfam" id="NF010006">
    <property type="entry name" value="PRK13479.1"/>
    <property type="match status" value="1"/>
</dbReference>
<name>A0A3E2WNM7_9FIRM</name>
<evidence type="ECO:0000256" key="5">
    <source>
        <dbReference type="ARBA" id="ARBA00023317"/>
    </source>
</evidence>
<dbReference type="InterPro" id="IPR015422">
    <property type="entry name" value="PyrdxlP-dep_Trfase_small"/>
</dbReference>
<evidence type="ECO:0000256" key="4">
    <source>
        <dbReference type="ARBA" id="ARBA00022898"/>
    </source>
</evidence>
<comment type="similarity">
    <text evidence="7">Belongs to the class-V pyridoxal-phosphate-dependent aminotransferase family. PhnW subfamily.</text>
</comment>
<dbReference type="RefSeq" id="WP_025656382.1">
    <property type="nucleotide sequence ID" value="NZ_QVIA01000019.1"/>
</dbReference>
<evidence type="ECO:0000256" key="6">
    <source>
        <dbReference type="ARBA" id="ARBA00049460"/>
    </source>
</evidence>
<dbReference type="EMBL" id="QVIA01000019">
    <property type="protein sequence ID" value="RGC28770.1"/>
    <property type="molecule type" value="Genomic_DNA"/>
</dbReference>
<dbReference type="PIRSF" id="PIRSF000524">
    <property type="entry name" value="SPT"/>
    <property type="match status" value="1"/>
</dbReference>
<dbReference type="NCBIfam" id="TIGR03301">
    <property type="entry name" value="PhnW-AepZ"/>
    <property type="match status" value="1"/>
</dbReference>
<dbReference type="EC" id="2.6.1.37" evidence="7"/>
<protein>
    <recommendedName>
        <fullName evidence="7">2-aminoethylphosphonate--pyruvate transaminase</fullName>
        <ecNumber evidence="7">2.6.1.37</ecNumber>
    </recommendedName>
    <alternativeName>
        <fullName evidence="7">2-aminoethylphosphonate aminotransferase</fullName>
    </alternativeName>
    <alternativeName>
        <fullName evidence="7">AEP transaminase</fullName>
        <shortName evidence="7">AEPT</shortName>
    </alternativeName>
</protein>
<reference evidence="11 12" key="1">
    <citation type="submission" date="2018-08" db="EMBL/GenBank/DDBJ databases">
        <title>A genome reference for cultivated species of the human gut microbiota.</title>
        <authorList>
            <person name="Zou Y."/>
            <person name="Xue W."/>
            <person name="Luo G."/>
        </authorList>
    </citation>
    <scope>NUCLEOTIDE SEQUENCE [LARGE SCALE GENOMIC DNA]</scope>
    <source>
        <strain evidence="11 12">AF19-21</strain>
    </source>
</reference>
<dbReference type="AlphaFoldDB" id="A0A3E2WNM7"/>
<comment type="caution">
    <text evidence="11">The sequence shown here is derived from an EMBL/GenBank/DDBJ whole genome shotgun (WGS) entry which is preliminary data.</text>
</comment>
<evidence type="ECO:0000256" key="9">
    <source>
        <dbReference type="PIRSR" id="PIRSR000524-50"/>
    </source>
</evidence>
<dbReference type="Gene3D" id="3.40.640.10">
    <property type="entry name" value="Type I PLP-dependent aspartate aminotransferase-like (Major domain)"/>
    <property type="match status" value="1"/>
</dbReference>
<dbReference type="PANTHER" id="PTHR42778:SF1">
    <property type="entry name" value="2-AMINOETHYLPHOSPHONATE--PYRUVATE TRANSAMINASE"/>
    <property type="match status" value="1"/>
</dbReference>
<dbReference type="SUPFAM" id="SSF53383">
    <property type="entry name" value="PLP-dependent transferases"/>
    <property type="match status" value="1"/>
</dbReference>
<evidence type="ECO:0000313" key="11">
    <source>
        <dbReference type="EMBL" id="RGC28770.1"/>
    </source>
</evidence>
<dbReference type="GO" id="GO:0047304">
    <property type="term" value="F:2-aminoethylphosphonate-pyruvate transaminase activity"/>
    <property type="evidence" value="ECO:0007669"/>
    <property type="project" value="UniProtKB-UniRule"/>
</dbReference>
<evidence type="ECO:0000256" key="3">
    <source>
        <dbReference type="ARBA" id="ARBA00022679"/>
    </source>
</evidence>
<evidence type="ECO:0000256" key="7">
    <source>
        <dbReference type="HAMAP-Rule" id="MF_01376"/>
    </source>
</evidence>
<feature type="modified residue" description="N6-(pyridoxal phosphate)lysine" evidence="7 9">
    <location>
        <position position="192"/>
    </location>
</feature>
<dbReference type="GeneID" id="93335475"/>
<dbReference type="InterPro" id="IPR024169">
    <property type="entry name" value="SP_NH2Trfase/AEP_transaminase"/>
</dbReference>
<dbReference type="InterPro" id="IPR012703">
    <property type="entry name" value="NH2EtPonate_pyrv_transaminase"/>
</dbReference>
<keyword evidence="4 7" id="KW-0663">Pyridoxal phosphate</keyword>
<evidence type="ECO:0000313" key="12">
    <source>
        <dbReference type="Proteomes" id="UP000261111"/>
    </source>
</evidence>
<evidence type="ECO:0000259" key="10">
    <source>
        <dbReference type="Pfam" id="PF00266"/>
    </source>
</evidence>
<comment type="cofactor">
    <cofactor evidence="1 7 9">
        <name>pyridoxal 5'-phosphate</name>
        <dbReference type="ChEBI" id="CHEBI:597326"/>
    </cofactor>
</comment>
<dbReference type="NCBIfam" id="TIGR02326">
    <property type="entry name" value="transamin_PhnW"/>
    <property type="match status" value="1"/>
</dbReference>
<dbReference type="InterPro" id="IPR015424">
    <property type="entry name" value="PyrdxlP-dep_Trfase"/>
</dbReference>
<dbReference type="Gene3D" id="3.90.1150.10">
    <property type="entry name" value="Aspartate Aminotransferase, domain 1"/>
    <property type="match status" value="1"/>
</dbReference>
<comment type="subunit">
    <text evidence="7">Homodimer.</text>
</comment>
<evidence type="ECO:0000256" key="2">
    <source>
        <dbReference type="ARBA" id="ARBA00022576"/>
    </source>
</evidence>
<comment type="function">
    <text evidence="7">Involved in phosphonate degradation.</text>
</comment>
<comment type="catalytic activity">
    <reaction evidence="6 7">
        <text>(2-aminoethyl)phosphonate + pyruvate = phosphonoacetaldehyde + L-alanine</text>
        <dbReference type="Rhea" id="RHEA:17021"/>
        <dbReference type="ChEBI" id="CHEBI:15361"/>
        <dbReference type="ChEBI" id="CHEBI:57418"/>
        <dbReference type="ChEBI" id="CHEBI:57972"/>
        <dbReference type="ChEBI" id="CHEBI:58383"/>
        <dbReference type="EC" id="2.6.1.37"/>
    </reaction>
</comment>
<dbReference type="PANTHER" id="PTHR42778">
    <property type="entry name" value="2-AMINOETHYLPHOSPHONATE--PYRUVATE TRANSAMINASE"/>
    <property type="match status" value="1"/>
</dbReference>
<keyword evidence="5 7" id="KW-0670">Pyruvate</keyword>
<accession>A0A3E2WNM7</accession>
<feature type="binding site" evidence="8">
    <location>
        <position position="337"/>
    </location>
    <ligand>
        <name>substrate</name>
    </ligand>
</feature>
<keyword evidence="2 7" id="KW-0032">Aminotransferase</keyword>
<gene>
    <name evidence="7" type="primary">phnW</name>
    <name evidence="11" type="ORF">DWX41_16095</name>
</gene>
<sequence>MKNYKLLTPGPLTTTDSVKKEMLFDHCTWDDDYKSITQDIRKKLLELAHVSEEEYTVVLMQGSGTFGVEAVLTSVIANDDKLLIIANGAYGERMADIAAHAGICHVVYNEVYYKVPDAQKIADILDNDPSITHVSMVHSETTSGILNDIEAVAKAVKARNRTMIVDAMSSFGGVDIPVGEWGIDFIISSANKCIQGVPGFSFIIADREKLIASKGKARSLSLDLYDQWETMNKDGKWRFTSPTHVVLAFSQALKEMEEEGGIPARSRRYTENNRLLIEKMAELGIHPYIEAEHQGPIITTFCYPENHTFSFTEMYTYIKDRGYAIYPGKVTEADTFRIGNIGEIYRDDILKLMEIITEFLRESSHE</sequence>
<dbReference type="HAMAP" id="MF_01376">
    <property type="entry name" value="PhnW_aminotrans_5"/>
    <property type="match status" value="1"/>
</dbReference>
<keyword evidence="3 7" id="KW-0808">Transferase</keyword>